<keyword evidence="7" id="KW-0961">Cell wall biogenesis/degradation</keyword>
<dbReference type="PANTHER" id="PTHR36174:SF1">
    <property type="entry name" value="LIPID II:GLYCINE GLYCYLTRANSFERASE"/>
    <property type="match status" value="1"/>
</dbReference>
<dbReference type="SUPFAM" id="SSF55729">
    <property type="entry name" value="Acyl-CoA N-acyltransferases (Nat)"/>
    <property type="match status" value="2"/>
</dbReference>
<dbReference type="RefSeq" id="WP_066130286.1">
    <property type="nucleotide sequence ID" value="NZ_KQ959886.1"/>
</dbReference>
<evidence type="ECO:0000256" key="5">
    <source>
        <dbReference type="ARBA" id="ARBA00022984"/>
    </source>
</evidence>
<accession>A0ABR5TLF7</accession>
<dbReference type="InterPro" id="IPR003447">
    <property type="entry name" value="FEMABX"/>
</dbReference>
<evidence type="ECO:0000256" key="3">
    <source>
        <dbReference type="ARBA" id="ARBA00022679"/>
    </source>
</evidence>
<dbReference type="Pfam" id="PF02388">
    <property type="entry name" value="FemAB"/>
    <property type="match status" value="1"/>
</dbReference>
<dbReference type="Gene3D" id="3.40.630.30">
    <property type="match status" value="2"/>
</dbReference>
<evidence type="ECO:0000256" key="7">
    <source>
        <dbReference type="ARBA" id="ARBA00023316"/>
    </source>
</evidence>
<dbReference type="Gene3D" id="1.20.58.90">
    <property type="match status" value="1"/>
</dbReference>
<keyword evidence="5" id="KW-0573">Peptidoglycan synthesis</keyword>
<organism evidence="13 14">
    <name type="scientific">Gemelliphila asaccharolytica</name>
    <dbReference type="NCBI Taxonomy" id="502393"/>
    <lineage>
        <taxon>Bacteria</taxon>
        <taxon>Bacillati</taxon>
        <taxon>Bacillota</taxon>
        <taxon>Bacilli</taxon>
        <taxon>Bacillales</taxon>
        <taxon>Gemellaceae</taxon>
        <taxon>Gemelliphila</taxon>
    </lineage>
</organism>
<dbReference type="EC" id="2.3.2.16" evidence="8"/>
<comment type="catalytic activity">
    <reaction evidence="11">
        <text>beta-D-GlcNAc-(1-&gt;4)-Mur2Ac(oyl-L-Ala-D-isoglutaminyl-L-Lys-D-Ala-D-Ala)-di-trans,octa-cis-undecaprenyl diphosphate + glycyl-tRNA(Gly) = beta-D-GlcNAc-(1-&gt;4)-Mur2Ac(oyl-L-Ala-D-isoglutaminyl-L-Lys-(N(6)-Gly)-D-Ala-D-Ala)-di-trans,octa-cis-undecaprenyl diphosphate + tRNA(Gly) + H(+)</text>
        <dbReference type="Rhea" id="RHEA:30435"/>
        <dbReference type="Rhea" id="RHEA-COMP:9664"/>
        <dbReference type="Rhea" id="RHEA-COMP:9683"/>
        <dbReference type="ChEBI" id="CHEBI:15378"/>
        <dbReference type="ChEBI" id="CHEBI:62233"/>
        <dbReference type="ChEBI" id="CHEBI:62234"/>
        <dbReference type="ChEBI" id="CHEBI:78442"/>
        <dbReference type="ChEBI" id="CHEBI:78522"/>
        <dbReference type="EC" id="2.3.2.16"/>
    </reaction>
</comment>
<dbReference type="InterPro" id="IPR050644">
    <property type="entry name" value="PG_Glycine_Bridge_Synth"/>
</dbReference>
<evidence type="ECO:0000313" key="13">
    <source>
        <dbReference type="EMBL" id="KXB57687.1"/>
    </source>
</evidence>
<comment type="similarity">
    <text evidence="2">Belongs to the FemABX family.</text>
</comment>
<comment type="caution">
    <text evidence="13">The sequence shown here is derived from an EMBL/GenBank/DDBJ whole genome shotgun (WGS) entry which is preliminary data.</text>
</comment>
<dbReference type="InterPro" id="IPR016181">
    <property type="entry name" value="Acyl_CoA_acyltransferase"/>
</dbReference>
<sequence length="403" mass="47976">MEFTDKISIEKYDEFVKNNKYSSIFQSSGWAKIKDTWEVKRVAVKQEGKIQATAQILIRKGLWYITRGPILDYENQDLLAYFLTNLKKYAKQHKAKLIKIDIPRPLKVAFEKEFPQEKEDPQKEKILQLFRKEKFKHCGFSKNMSSTIQPRFEAVSFLDEDFFDNLPKHTKRLIKDCQKRYVEVKRIYKENLDDLMFALTCTEERKNIILRKKSYFENLIDTYKEDCLIYTAYLDIEKALEKYTAEKREILKELDKITEKMYKKKRTLEDRLRSVEKYIKNYSSILKDTNKKVHILASAISIKYGKSSEMLYAGMNEEFKKIPAQYQVYVETMKDFYISGCKRTSMGGIEGTLDDSLLLFKSHFSPKIVEHYGEFDYTISKTYKLLYDYGLPIRRKILKILNR</sequence>
<gene>
    <name evidence="13" type="ORF">HMPREF1871_00807</name>
</gene>
<evidence type="ECO:0000256" key="1">
    <source>
        <dbReference type="ARBA" id="ARBA00004496"/>
    </source>
</evidence>
<dbReference type="PROSITE" id="PS51191">
    <property type="entry name" value="FEMABX"/>
    <property type="match status" value="1"/>
</dbReference>
<evidence type="ECO:0000256" key="12">
    <source>
        <dbReference type="SAM" id="Coils"/>
    </source>
</evidence>
<dbReference type="PANTHER" id="PTHR36174">
    <property type="entry name" value="LIPID II:GLYCINE GLYCYLTRANSFERASE"/>
    <property type="match status" value="1"/>
</dbReference>
<keyword evidence="3" id="KW-0808">Transferase</keyword>
<evidence type="ECO:0000256" key="10">
    <source>
        <dbReference type="ARBA" id="ARBA00042933"/>
    </source>
</evidence>
<evidence type="ECO:0000256" key="6">
    <source>
        <dbReference type="ARBA" id="ARBA00023315"/>
    </source>
</evidence>
<proteinExistence type="inferred from homology"/>
<comment type="subcellular location">
    <subcellularLocation>
        <location evidence="1">Cytoplasm</location>
    </subcellularLocation>
</comment>
<protein>
    <recommendedName>
        <fullName evidence="9">Lipid II:glycine glycyltransferase</fullName>
        <ecNumber evidence="8">2.3.2.16</ecNumber>
    </recommendedName>
    <alternativeName>
        <fullName evidence="10">Factor essential for expression of methicillin resistance X</fullName>
    </alternativeName>
</protein>
<name>A0ABR5TLF7_9BACL</name>
<keyword evidence="4" id="KW-0133">Cell shape</keyword>
<reference evidence="13 14" key="1">
    <citation type="submission" date="2016-01" db="EMBL/GenBank/DDBJ databases">
        <authorList>
            <person name="Mitreva M."/>
            <person name="Pepin K.H."/>
            <person name="Mihindukulasuriya K.A."/>
            <person name="Fulton R."/>
            <person name="Fronick C."/>
            <person name="O'Laughlin M."/>
            <person name="Miner T."/>
            <person name="Herter B."/>
            <person name="Rosa B.A."/>
            <person name="Cordes M."/>
            <person name="Tomlinson C."/>
            <person name="Wollam A."/>
            <person name="Palsikar V.B."/>
            <person name="Mardis E.R."/>
            <person name="Wilson R.K."/>
        </authorList>
    </citation>
    <scope>NUCLEOTIDE SEQUENCE [LARGE SCALE GENOMIC DNA]</scope>
    <source>
        <strain evidence="13 14">KA00071</strain>
    </source>
</reference>
<evidence type="ECO:0000256" key="4">
    <source>
        <dbReference type="ARBA" id="ARBA00022960"/>
    </source>
</evidence>
<evidence type="ECO:0000313" key="14">
    <source>
        <dbReference type="Proteomes" id="UP000070467"/>
    </source>
</evidence>
<evidence type="ECO:0000256" key="2">
    <source>
        <dbReference type="ARBA" id="ARBA00009943"/>
    </source>
</evidence>
<feature type="coiled-coil region" evidence="12">
    <location>
        <begin position="233"/>
        <end position="260"/>
    </location>
</feature>
<evidence type="ECO:0000256" key="11">
    <source>
        <dbReference type="ARBA" id="ARBA00048654"/>
    </source>
</evidence>
<evidence type="ECO:0000256" key="9">
    <source>
        <dbReference type="ARBA" id="ARBA00040679"/>
    </source>
</evidence>
<dbReference type="EMBL" id="LSDB01000036">
    <property type="protein sequence ID" value="KXB57687.1"/>
    <property type="molecule type" value="Genomic_DNA"/>
</dbReference>
<keyword evidence="14" id="KW-1185">Reference proteome</keyword>
<evidence type="ECO:0000256" key="8">
    <source>
        <dbReference type="ARBA" id="ARBA00039074"/>
    </source>
</evidence>
<keyword evidence="6" id="KW-0012">Acyltransferase</keyword>
<dbReference type="Proteomes" id="UP000070467">
    <property type="component" value="Unassembled WGS sequence"/>
</dbReference>
<keyword evidence="12" id="KW-0175">Coiled coil</keyword>